<organism evidence="3 4">
    <name type="scientific">Leptosia nina</name>
    <dbReference type="NCBI Taxonomy" id="320188"/>
    <lineage>
        <taxon>Eukaryota</taxon>
        <taxon>Metazoa</taxon>
        <taxon>Ecdysozoa</taxon>
        <taxon>Arthropoda</taxon>
        <taxon>Hexapoda</taxon>
        <taxon>Insecta</taxon>
        <taxon>Pterygota</taxon>
        <taxon>Neoptera</taxon>
        <taxon>Endopterygota</taxon>
        <taxon>Lepidoptera</taxon>
        <taxon>Glossata</taxon>
        <taxon>Ditrysia</taxon>
        <taxon>Papilionoidea</taxon>
        <taxon>Pieridae</taxon>
        <taxon>Pierinae</taxon>
        <taxon>Leptosia</taxon>
    </lineage>
</organism>
<comment type="caution">
    <text evidence="3">The sequence shown here is derived from an EMBL/GenBank/DDBJ whole genome shotgun (WGS) entry which is preliminary data.</text>
</comment>
<proteinExistence type="predicted"/>
<evidence type="ECO:0000256" key="2">
    <source>
        <dbReference type="SAM" id="Phobius"/>
    </source>
</evidence>
<name>A0AAV1K6H4_9NEOP</name>
<evidence type="ECO:0000313" key="4">
    <source>
        <dbReference type="Proteomes" id="UP001497472"/>
    </source>
</evidence>
<feature type="transmembrane region" description="Helical" evidence="2">
    <location>
        <begin position="83"/>
        <end position="102"/>
    </location>
</feature>
<evidence type="ECO:0000313" key="3">
    <source>
        <dbReference type="EMBL" id="CAK1555964.1"/>
    </source>
</evidence>
<feature type="region of interest" description="Disordered" evidence="1">
    <location>
        <begin position="1"/>
        <end position="20"/>
    </location>
</feature>
<reference evidence="3 4" key="1">
    <citation type="submission" date="2023-11" db="EMBL/GenBank/DDBJ databases">
        <authorList>
            <person name="Okamura Y."/>
        </authorList>
    </citation>
    <scope>NUCLEOTIDE SEQUENCE [LARGE SCALE GENOMIC DNA]</scope>
</reference>
<sequence>MQRSLPCNGNASRARPQAVRPARRFNLSRLQSRQTQTYNEMERGGSATAARTSQERRGLAWSCKAKVTRGEAPGYASPPRSCAALPVPAIFFFYIFLILKGNGSAAAARRHRAYAYLLKFSQK</sequence>
<dbReference type="EMBL" id="CAVLEF010000281">
    <property type="protein sequence ID" value="CAK1555964.1"/>
    <property type="molecule type" value="Genomic_DNA"/>
</dbReference>
<gene>
    <name evidence="3" type="ORF">LNINA_LOCUS14745</name>
</gene>
<feature type="compositionally biased region" description="Polar residues" evidence="1">
    <location>
        <begin position="1"/>
        <end position="10"/>
    </location>
</feature>
<protein>
    <submittedName>
        <fullName evidence="3">Uncharacterized protein</fullName>
    </submittedName>
</protein>
<dbReference type="Proteomes" id="UP001497472">
    <property type="component" value="Unassembled WGS sequence"/>
</dbReference>
<keyword evidence="2" id="KW-0812">Transmembrane</keyword>
<keyword evidence="2" id="KW-0472">Membrane</keyword>
<accession>A0AAV1K6H4</accession>
<dbReference type="AlphaFoldDB" id="A0AAV1K6H4"/>
<keyword evidence="4" id="KW-1185">Reference proteome</keyword>
<evidence type="ECO:0000256" key="1">
    <source>
        <dbReference type="SAM" id="MobiDB-lite"/>
    </source>
</evidence>
<keyword evidence="2" id="KW-1133">Transmembrane helix</keyword>
<feature type="compositionally biased region" description="Low complexity" evidence="1">
    <location>
        <begin position="11"/>
        <end position="20"/>
    </location>
</feature>